<reference evidence="9 11" key="1">
    <citation type="submission" date="2020-01" db="EMBL/GenBank/DDBJ databases">
        <authorList>
            <consortium name="DOE Joint Genome Institute"/>
            <person name="Haridas S."/>
            <person name="Albert R."/>
            <person name="Binder M."/>
            <person name="Bloem J."/>
            <person name="Labutti K."/>
            <person name="Salamov A."/>
            <person name="Andreopoulos B."/>
            <person name="Baker S.E."/>
            <person name="Barry K."/>
            <person name="Bills G."/>
            <person name="Bluhm B.H."/>
            <person name="Cannon C."/>
            <person name="Castanera R."/>
            <person name="Culley D.E."/>
            <person name="Daum C."/>
            <person name="Ezra D."/>
            <person name="Gonzalez J.B."/>
            <person name="Henrissat B."/>
            <person name="Kuo A."/>
            <person name="Liang C."/>
            <person name="Lipzen A."/>
            <person name="Lutzoni F."/>
            <person name="Magnuson J."/>
            <person name="Mondo S."/>
            <person name="Nolan M."/>
            <person name="Ohm R."/>
            <person name="Pangilinan J."/>
            <person name="Park H.-J."/>
            <person name="Ramirez L."/>
            <person name="Alfaro M."/>
            <person name="Sun H."/>
            <person name="Tritt A."/>
            <person name="Yoshinaga Y."/>
            <person name="Zwiers L.-H."/>
            <person name="Turgeon B.G."/>
            <person name="Goodwin S.B."/>
            <person name="Spatafora J.W."/>
            <person name="Crous P.W."/>
            <person name="Grigoriev I.V."/>
        </authorList>
    </citation>
    <scope>NUCLEOTIDE SEQUENCE</scope>
    <source>
        <strain evidence="9 11">CBS 781.70</strain>
    </source>
</reference>
<dbReference type="Proteomes" id="UP000504638">
    <property type="component" value="Unplaced"/>
</dbReference>
<dbReference type="EMBL" id="ML975160">
    <property type="protein sequence ID" value="KAF1811682.1"/>
    <property type="molecule type" value="Genomic_DNA"/>
</dbReference>
<dbReference type="Pfam" id="PF00187">
    <property type="entry name" value="Chitin_bind_1"/>
    <property type="match status" value="1"/>
</dbReference>
<feature type="domain" description="NodB homology" evidence="8">
    <location>
        <begin position="85"/>
        <end position="274"/>
    </location>
</feature>
<dbReference type="InterPro" id="IPR001002">
    <property type="entry name" value="Chitin-bd_1"/>
</dbReference>
<name>A0A6G1G120_9PEZI</name>
<dbReference type="GO" id="GO:0016810">
    <property type="term" value="F:hydrolase activity, acting on carbon-nitrogen (but not peptide) bonds"/>
    <property type="evidence" value="ECO:0007669"/>
    <property type="project" value="InterPro"/>
</dbReference>
<reference evidence="11" key="2">
    <citation type="submission" date="2020-04" db="EMBL/GenBank/DDBJ databases">
        <authorList>
            <consortium name="NCBI Genome Project"/>
        </authorList>
    </citation>
    <scope>NUCLEOTIDE SEQUENCE</scope>
    <source>
        <strain evidence="11">CBS 781.70</strain>
    </source>
</reference>
<dbReference type="GO" id="GO:0046872">
    <property type="term" value="F:metal ion binding"/>
    <property type="evidence" value="ECO:0007669"/>
    <property type="project" value="UniProtKB-KW"/>
</dbReference>
<evidence type="ECO:0000256" key="6">
    <source>
        <dbReference type="ARBA" id="ARBA00023277"/>
    </source>
</evidence>
<keyword evidence="4" id="KW-0732">Signal</keyword>
<dbReference type="GO" id="GO:0008061">
    <property type="term" value="F:chitin binding"/>
    <property type="evidence" value="ECO:0007669"/>
    <property type="project" value="UniProtKB-KW"/>
</dbReference>
<dbReference type="GO" id="GO:0005975">
    <property type="term" value="P:carbohydrate metabolic process"/>
    <property type="evidence" value="ECO:0007669"/>
    <property type="project" value="InterPro"/>
</dbReference>
<dbReference type="PANTHER" id="PTHR46471:SF2">
    <property type="entry name" value="CHITIN DEACETYLASE-RELATED"/>
    <property type="match status" value="1"/>
</dbReference>
<evidence type="ECO:0000313" key="9">
    <source>
        <dbReference type="EMBL" id="KAF1811682.1"/>
    </source>
</evidence>
<organism evidence="9">
    <name type="scientific">Eremomyces bilateralis CBS 781.70</name>
    <dbReference type="NCBI Taxonomy" id="1392243"/>
    <lineage>
        <taxon>Eukaryota</taxon>
        <taxon>Fungi</taxon>
        <taxon>Dikarya</taxon>
        <taxon>Ascomycota</taxon>
        <taxon>Pezizomycotina</taxon>
        <taxon>Dothideomycetes</taxon>
        <taxon>Dothideomycetes incertae sedis</taxon>
        <taxon>Eremomycetales</taxon>
        <taxon>Eremomycetaceae</taxon>
        <taxon>Eremomyces</taxon>
    </lineage>
</organism>
<dbReference type="CDD" id="cd00035">
    <property type="entry name" value="ChtBD1"/>
    <property type="match status" value="1"/>
</dbReference>
<dbReference type="PROSITE" id="PS51677">
    <property type="entry name" value="NODB"/>
    <property type="match status" value="1"/>
</dbReference>
<evidence type="ECO:0000313" key="10">
    <source>
        <dbReference type="Proteomes" id="UP000504638"/>
    </source>
</evidence>
<protein>
    <submittedName>
        <fullName evidence="9 11">Carbohydrate esterase family 4 protein</fullName>
    </submittedName>
</protein>
<evidence type="ECO:0000256" key="3">
    <source>
        <dbReference type="ARBA" id="ARBA00022723"/>
    </source>
</evidence>
<proteinExistence type="predicted"/>
<keyword evidence="10" id="KW-1185">Reference proteome</keyword>
<dbReference type="PANTHER" id="PTHR46471">
    <property type="entry name" value="CHITIN DEACETYLASE"/>
    <property type="match status" value="1"/>
</dbReference>
<evidence type="ECO:0000256" key="4">
    <source>
        <dbReference type="ARBA" id="ARBA00022729"/>
    </source>
</evidence>
<dbReference type="SUPFAM" id="SSF57016">
    <property type="entry name" value="Plant lectins/antimicrobial peptides"/>
    <property type="match status" value="1"/>
</dbReference>
<dbReference type="SUPFAM" id="SSF88713">
    <property type="entry name" value="Glycoside hydrolase/deacetylase"/>
    <property type="match status" value="1"/>
</dbReference>
<evidence type="ECO:0000256" key="7">
    <source>
        <dbReference type="ARBA" id="ARBA00023285"/>
    </source>
</evidence>
<evidence type="ECO:0000256" key="5">
    <source>
        <dbReference type="ARBA" id="ARBA00022801"/>
    </source>
</evidence>
<dbReference type="InterPro" id="IPR002509">
    <property type="entry name" value="NODB_dom"/>
</dbReference>
<dbReference type="OrthoDB" id="2125469at2759"/>
<dbReference type="CDD" id="cd10951">
    <property type="entry name" value="CE4_ClCDA_like"/>
    <property type="match status" value="1"/>
</dbReference>
<dbReference type="InterPro" id="IPR011330">
    <property type="entry name" value="Glyco_hydro/deAcase_b/a-brl"/>
</dbReference>
<dbReference type="Gene3D" id="3.30.60.10">
    <property type="entry name" value="Endochitinase-like"/>
    <property type="match status" value="1"/>
</dbReference>
<dbReference type="AlphaFoldDB" id="A0A6G1G120"/>
<gene>
    <name evidence="9 11" type="ORF">P152DRAFT_507889</name>
</gene>
<dbReference type="GeneID" id="54423127"/>
<evidence type="ECO:0000313" key="11">
    <source>
        <dbReference type="RefSeq" id="XP_033533313.1"/>
    </source>
</evidence>
<dbReference type="Gene3D" id="3.20.20.370">
    <property type="entry name" value="Glycoside hydrolase/deacetylase"/>
    <property type="match status" value="1"/>
</dbReference>
<evidence type="ECO:0000256" key="2">
    <source>
        <dbReference type="ARBA" id="ARBA00022669"/>
    </source>
</evidence>
<evidence type="ECO:0000256" key="1">
    <source>
        <dbReference type="ARBA" id="ARBA00001941"/>
    </source>
</evidence>
<accession>A0A6G1G120</accession>
<keyword evidence="7" id="KW-0170">Cobalt</keyword>
<dbReference type="InterPro" id="IPR036861">
    <property type="entry name" value="Endochitinase-like_sf"/>
</dbReference>
<evidence type="ECO:0000259" key="8">
    <source>
        <dbReference type="PROSITE" id="PS51677"/>
    </source>
</evidence>
<keyword evidence="3" id="KW-0479">Metal-binding</keyword>
<dbReference type="Pfam" id="PF01522">
    <property type="entry name" value="Polysacc_deac_1"/>
    <property type="match status" value="1"/>
</dbReference>
<reference evidence="11" key="3">
    <citation type="submission" date="2025-04" db="UniProtKB">
        <authorList>
            <consortium name="RefSeq"/>
        </authorList>
    </citation>
    <scope>IDENTIFICATION</scope>
    <source>
        <strain evidence="11">CBS 781.70</strain>
    </source>
</reference>
<comment type="cofactor">
    <cofactor evidence="1">
        <name>Co(2+)</name>
        <dbReference type="ChEBI" id="CHEBI:48828"/>
    </cofactor>
</comment>
<keyword evidence="5" id="KW-0378">Hydrolase</keyword>
<keyword evidence="2" id="KW-0147">Chitin-binding</keyword>
<keyword evidence="6" id="KW-0119">Carbohydrate metabolism</keyword>
<sequence length="298" mass="33273">MEIGRVSQHRKAKSRSSVGVCPAGFCCSQSGFCGQSRSHCDVPQCQFGDGRACDKNARPEFHSTDHRNLARAVPYGWITTCTQENTLALTFDDGPNIWTADLLNILDSYNAKATFFLTGDNQPQGPMDNPSSQWPALIQRVHQAGHQIASHTWTHPDLNTLSQEGRKTEMIQVEGALLGILGFYPTYMRPPFLECNDACLSDMQSLGYRVIGTDVDTKDFLYLTPDEIHFAKERFDDALHAKGIVLSHDTLDQTVHSLAKYMLEKARQHNLKVVTVGECLGDPRENWYSTNPVRLIAS</sequence>
<dbReference type="RefSeq" id="XP_033533313.1">
    <property type="nucleotide sequence ID" value="XM_033682557.1"/>
</dbReference>